<protein>
    <submittedName>
        <fullName evidence="2">Stress responsive A/B Barrel Domain</fullName>
    </submittedName>
</protein>
<dbReference type="InterPro" id="IPR013097">
    <property type="entry name" value="Dabb"/>
</dbReference>
<dbReference type="Pfam" id="PF07876">
    <property type="entry name" value="Dabb"/>
    <property type="match status" value="1"/>
</dbReference>
<name>A0A1G8MC28_9BURK</name>
<dbReference type="Gene3D" id="3.30.70.100">
    <property type="match status" value="1"/>
</dbReference>
<dbReference type="SUPFAM" id="SSF54909">
    <property type="entry name" value="Dimeric alpha+beta barrel"/>
    <property type="match status" value="1"/>
</dbReference>
<evidence type="ECO:0000313" key="2">
    <source>
        <dbReference type="EMBL" id="SDI65427.1"/>
    </source>
</evidence>
<reference evidence="2 3" key="1">
    <citation type="submission" date="2016-10" db="EMBL/GenBank/DDBJ databases">
        <authorList>
            <person name="de Groot N.N."/>
        </authorList>
    </citation>
    <scope>NUCLEOTIDE SEQUENCE [LARGE SCALE GENOMIC DNA]</scope>
    <source>
        <strain evidence="2 3">LMG 2247</strain>
    </source>
</reference>
<dbReference type="Proteomes" id="UP000199706">
    <property type="component" value="Unassembled WGS sequence"/>
</dbReference>
<organism evidence="2 3">
    <name type="scientific">Paraburkholderia phenazinium</name>
    <dbReference type="NCBI Taxonomy" id="60549"/>
    <lineage>
        <taxon>Bacteria</taxon>
        <taxon>Pseudomonadati</taxon>
        <taxon>Pseudomonadota</taxon>
        <taxon>Betaproteobacteria</taxon>
        <taxon>Burkholderiales</taxon>
        <taxon>Burkholderiaceae</taxon>
        <taxon>Paraburkholderia</taxon>
    </lineage>
</organism>
<gene>
    <name evidence="2" type="ORF">SAMN05216466_12919</name>
</gene>
<dbReference type="EMBL" id="FNCJ01000029">
    <property type="protein sequence ID" value="SDI65427.1"/>
    <property type="molecule type" value="Genomic_DNA"/>
</dbReference>
<evidence type="ECO:0000259" key="1">
    <source>
        <dbReference type="PROSITE" id="PS51502"/>
    </source>
</evidence>
<sequence length="163" mass="18065">MTTRHVSTDTYRPPIDTLKEQLRRVGVTTFTAPSYRCGNVGHIVLIRFSDEVPASARTAAIQAFLALRSACVREDKPYIRSIEAGAQSSGEGADRGFEHAFVLHFDSEGDRNYYVGEPVVDDADFYDPRHHAFKQMIGPLLAPQGVLVFDYTDGVGITDSRLD</sequence>
<dbReference type="SMART" id="SM00886">
    <property type="entry name" value="Dabb"/>
    <property type="match status" value="1"/>
</dbReference>
<feature type="domain" description="Stress-response A/B barrel" evidence="1">
    <location>
        <begin position="40"/>
        <end position="151"/>
    </location>
</feature>
<dbReference type="RefSeq" id="WP_175772624.1">
    <property type="nucleotide sequence ID" value="NZ_CADERL010000015.1"/>
</dbReference>
<evidence type="ECO:0000313" key="3">
    <source>
        <dbReference type="Proteomes" id="UP000199706"/>
    </source>
</evidence>
<accession>A0A1G8MC28</accession>
<proteinExistence type="predicted"/>
<dbReference type="AlphaFoldDB" id="A0A1G8MC28"/>
<dbReference type="PROSITE" id="PS51502">
    <property type="entry name" value="S_R_A_B_BARREL"/>
    <property type="match status" value="1"/>
</dbReference>
<dbReference type="InterPro" id="IPR011008">
    <property type="entry name" value="Dimeric_a/b-barrel"/>
</dbReference>